<evidence type="ECO:0000313" key="2">
    <source>
        <dbReference type="EMBL" id="KAK3355635.1"/>
    </source>
</evidence>
<proteinExistence type="predicted"/>
<reference evidence="2" key="1">
    <citation type="journal article" date="2023" name="Mol. Phylogenet. Evol.">
        <title>Genome-scale phylogeny and comparative genomics of the fungal order Sordariales.</title>
        <authorList>
            <person name="Hensen N."/>
            <person name="Bonometti L."/>
            <person name="Westerberg I."/>
            <person name="Brannstrom I.O."/>
            <person name="Guillou S."/>
            <person name="Cros-Aarteil S."/>
            <person name="Calhoun S."/>
            <person name="Haridas S."/>
            <person name="Kuo A."/>
            <person name="Mondo S."/>
            <person name="Pangilinan J."/>
            <person name="Riley R."/>
            <person name="LaButti K."/>
            <person name="Andreopoulos B."/>
            <person name="Lipzen A."/>
            <person name="Chen C."/>
            <person name="Yan M."/>
            <person name="Daum C."/>
            <person name="Ng V."/>
            <person name="Clum A."/>
            <person name="Steindorff A."/>
            <person name="Ohm R.A."/>
            <person name="Martin F."/>
            <person name="Silar P."/>
            <person name="Natvig D.O."/>
            <person name="Lalanne C."/>
            <person name="Gautier V."/>
            <person name="Ament-Velasquez S.L."/>
            <person name="Kruys A."/>
            <person name="Hutchinson M.I."/>
            <person name="Powell A.J."/>
            <person name="Barry K."/>
            <person name="Miller A.N."/>
            <person name="Grigoriev I.V."/>
            <person name="Debuchy R."/>
            <person name="Gladieux P."/>
            <person name="Hiltunen Thoren M."/>
            <person name="Johannesson H."/>
        </authorList>
    </citation>
    <scope>NUCLEOTIDE SEQUENCE</scope>
    <source>
        <strain evidence="2">CBS 560.94</strain>
    </source>
</reference>
<protein>
    <submittedName>
        <fullName evidence="2">Uncharacterized protein</fullName>
    </submittedName>
</protein>
<accession>A0AAE0JQH9</accession>
<evidence type="ECO:0000313" key="3">
    <source>
        <dbReference type="Proteomes" id="UP001278500"/>
    </source>
</evidence>
<reference evidence="2" key="2">
    <citation type="submission" date="2023-06" db="EMBL/GenBank/DDBJ databases">
        <authorList>
            <consortium name="Lawrence Berkeley National Laboratory"/>
            <person name="Haridas S."/>
            <person name="Hensen N."/>
            <person name="Bonometti L."/>
            <person name="Westerberg I."/>
            <person name="Brannstrom I.O."/>
            <person name="Guillou S."/>
            <person name="Cros-Aarteil S."/>
            <person name="Calhoun S."/>
            <person name="Kuo A."/>
            <person name="Mondo S."/>
            <person name="Pangilinan J."/>
            <person name="Riley R."/>
            <person name="Labutti K."/>
            <person name="Andreopoulos B."/>
            <person name="Lipzen A."/>
            <person name="Chen C."/>
            <person name="Yanf M."/>
            <person name="Daum C."/>
            <person name="Ng V."/>
            <person name="Clum A."/>
            <person name="Steindorff A."/>
            <person name="Ohm R."/>
            <person name="Martin F."/>
            <person name="Silar P."/>
            <person name="Natvig D."/>
            <person name="Lalanne C."/>
            <person name="Gautier V."/>
            <person name="Ament-Velasquez S.L."/>
            <person name="Kruys A."/>
            <person name="Hutchinson M.I."/>
            <person name="Powell A.J."/>
            <person name="Barry K."/>
            <person name="Miller A.N."/>
            <person name="Grigoriev I.V."/>
            <person name="Debuchy R."/>
            <person name="Gladieux P."/>
            <person name="Thoren M.H."/>
            <person name="Johannesson H."/>
        </authorList>
    </citation>
    <scope>NUCLEOTIDE SEQUENCE</scope>
    <source>
        <strain evidence="2">CBS 560.94</strain>
    </source>
</reference>
<sequence length="179" mass="19146">MQTSTAIPGCAAMDGDHRDTDGHTLHPHCPSRTPTAMERAMLQDEAAMKPKSELNPPPRRGMGCRSPPTTTTKYHLNLNVNNVSRHPHAKSSPVFPSKDPGLDSGVSVMPEMARALPLIWANDISPILSNLVLAIHYLSGLTIRTTSCCSATERDGLSPSPSVLRDSAVLCASCSPRIA</sequence>
<name>A0AAE0JQH9_9PEZI</name>
<feature type="region of interest" description="Disordered" evidence="1">
    <location>
        <begin position="49"/>
        <end position="68"/>
    </location>
</feature>
<feature type="region of interest" description="Disordered" evidence="1">
    <location>
        <begin position="1"/>
        <end position="33"/>
    </location>
</feature>
<organism evidence="2 3">
    <name type="scientific">Neurospora tetraspora</name>
    <dbReference type="NCBI Taxonomy" id="94610"/>
    <lineage>
        <taxon>Eukaryota</taxon>
        <taxon>Fungi</taxon>
        <taxon>Dikarya</taxon>
        <taxon>Ascomycota</taxon>
        <taxon>Pezizomycotina</taxon>
        <taxon>Sordariomycetes</taxon>
        <taxon>Sordariomycetidae</taxon>
        <taxon>Sordariales</taxon>
        <taxon>Sordariaceae</taxon>
        <taxon>Neurospora</taxon>
    </lineage>
</organism>
<evidence type="ECO:0000256" key="1">
    <source>
        <dbReference type="SAM" id="MobiDB-lite"/>
    </source>
</evidence>
<dbReference type="RefSeq" id="XP_062687013.1">
    <property type="nucleotide sequence ID" value="XM_062829108.1"/>
</dbReference>
<dbReference type="GeneID" id="87866262"/>
<dbReference type="EMBL" id="JAUEPP010000001">
    <property type="protein sequence ID" value="KAK3355635.1"/>
    <property type="molecule type" value="Genomic_DNA"/>
</dbReference>
<gene>
    <name evidence="2" type="ORF">B0H65DRAFT_53908</name>
</gene>
<dbReference type="Proteomes" id="UP001278500">
    <property type="component" value="Unassembled WGS sequence"/>
</dbReference>
<dbReference type="AlphaFoldDB" id="A0AAE0JQH9"/>
<comment type="caution">
    <text evidence="2">The sequence shown here is derived from an EMBL/GenBank/DDBJ whole genome shotgun (WGS) entry which is preliminary data.</text>
</comment>
<keyword evidence="3" id="KW-1185">Reference proteome</keyword>
<feature type="compositionally biased region" description="Basic and acidic residues" evidence="1">
    <location>
        <begin position="14"/>
        <end position="24"/>
    </location>
</feature>